<feature type="region of interest" description="Disordered" evidence="1">
    <location>
        <begin position="657"/>
        <end position="677"/>
    </location>
</feature>
<feature type="region of interest" description="Disordered" evidence="1">
    <location>
        <begin position="254"/>
        <end position="290"/>
    </location>
</feature>
<name>A0A507CW15_9FUNG</name>
<accession>A0A507CW15</accession>
<feature type="compositionally biased region" description="Basic and acidic residues" evidence="1">
    <location>
        <begin position="49"/>
        <end position="60"/>
    </location>
</feature>
<dbReference type="InterPro" id="IPR057826">
    <property type="entry name" value="WWE_C20G8.02"/>
</dbReference>
<dbReference type="SMART" id="SM01127">
    <property type="entry name" value="DDHD"/>
    <property type="match status" value="1"/>
</dbReference>
<feature type="compositionally biased region" description="Acidic residues" evidence="1">
    <location>
        <begin position="517"/>
        <end position="527"/>
    </location>
</feature>
<dbReference type="InterPro" id="IPR004177">
    <property type="entry name" value="DDHD_dom"/>
</dbReference>
<dbReference type="STRING" id="286115.A0A507CW15"/>
<dbReference type="VEuPathDB" id="FungiDB:SeMB42_g04724"/>
<dbReference type="Pfam" id="PF02862">
    <property type="entry name" value="DDHD"/>
    <property type="match status" value="1"/>
</dbReference>
<dbReference type="Pfam" id="PF23465">
    <property type="entry name" value="DUF7131"/>
    <property type="match status" value="1"/>
</dbReference>
<evidence type="ECO:0000313" key="3">
    <source>
        <dbReference type="EMBL" id="TPX43412.1"/>
    </source>
</evidence>
<dbReference type="InterPro" id="IPR055555">
    <property type="entry name" value="PA-PLA1_DUF7131"/>
</dbReference>
<feature type="compositionally biased region" description="Low complexity" evidence="1">
    <location>
        <begin position="465"/>
        <end position="483"/>
    </location>
</feature>
<feature type="region of interest" description="Disordered" evidence="1">
    <location>
        <begin position="304"/>
        <end position="329"/>
    </location>
</feature>
<dbReference type="PROSITE" id="PS51043">
    <property type="entry name" value="DDHD"/>
    <property type="match status" value="1"/>
</dbReference>
<dbReference type="PANTHER" id="PTHR23509">
    <property type="entry name" value="PA-PL1 PHOSPHOLIPASE FAMILY"/>
    <property type="match status" value="1"/>
</dbReference>
<dbReference type="GO" id="GO:0046872">
    <property type="term" value="F:metal ion binding"/>
    <property type="evidence" value="ECO:0007669"/>
    <property type="project" value="InterPro"/>
</dbReference>
<keyword evidence="4" id="KW-1185">Reference proteome</keyword>
<reference evidence="3 4" key="1">
    <citation type="journal article" date="2019" name="Sci. Rep.">
        <title>Comparative genomics of chytrid fungi reveal insights into the obligate biotrophic and pathogenic lifestyle of Synchytrium endobioticum.</title>
        <authorList>
            <person name="van de Vossenberg B.T.L.H."/>
            <person name="Warris S."/>
            <person name="Nguyen H.D.T."/>
            <person name="van Gent-Pelzer M.P.E."/>
            <person name="Joly D.L."/>
            <person name="van de Geest H.C."/>
            <person name="Bonants P.J.M."/>
            <person name="Smith D.S."/>
            <person name="Levesque C.A."/>
            <person name="van der Lee T.A.J."/>
        </authorList>
    </citation>
    <scope>NUCLEOTIDE SEQUENCE [LARGE SCALE GENOMIC DNA]</scope>
    <source>
        <strain evidence="3 4">MB42</strain>
    </source>
</reference>
<dbReference type="GO" id="GO:0004620">
    <property type="term" value="F:phospholipase activity"/>
    <property type="evidence" value="ECO:0007669"/>
    <property type="project" value="TreeGrafter"/>
</dbReference>
<dbReference type="Pfam" id="PF23463">
    <property type="entry name" value="WWE_2"/>
    <property type="match status" value="1"/>
</dbReference>
<dbReference type="PANTHER" id="PTHR23509:SF10">
    <property type="entry name" value="LD21067P"/>
    <property type="match status" value="1"/>
</dbReference>
<feature type="compositionally biased region" description="Polar residues" evidence="1">
    <location>
        <begin position="305"/>
        <end position="316"/>
    </location>
</feature>
<feature type="region of interest" description="Disordered" evidence="1">
    <location>
        <begin position="30"/>
        <end position="60"/>
    </location>
</feature>
<proteinExistence type="predicted"/>
<dbReference type="SUPFAM" id="SSF53474">
    <property type="entry name" value="alpha/beta-Hydrolases"/>
    <property type="match status" value="1"/>
</dbReference>
<evidence type="ECO:0000313" key="4">
    <source>
        <dbReference type="Proteomes" id="UP000317494"/>
    </source>
</evidence>
<organism evidence="3 4">
    <name type="scientific">Synchytrium endobioticum</name>
    <dbReference type="NCBI Taxonomy" id="286115"/>
    <lineage>
        <taxon>Eukaryota</taxon>
        <taxon>Fungi</taxon>
        <taxon>Fungi incertae sedis</taxon>
        <taxon>Chytridiomycota</taxon>
        <taxon>Chytridiomycota incertae sedis</taxon>
        <taxon>Chytridiomycetes</taxon>
        <taxon>Synchytriales</taxon>
        <taxon>Synchytriaceae</taxon>
        <taxon>Synchytrium</taxon>
    </lineage>
</organism>
<dbReference type="InterPro" id="IPR029058">
    <property type="entry name" value="AB_hydrolase_fold"/>
</dbReference>
<feature type="region of interest" description="Disordered" evidence="1">
    <location>
        <begin position="842"/>
        <end position="875"/>
    </location>
</feature>
<feature type="region of interest" description="Disordered" evidence="1">
    <location>
        <begin position="451"/>
        <end position="527"/>
    </location>
</feature>
<protein>
    <recommendedName>
        <fullName evidence="2">DDHD domain-containing protein</fullName>
    </recommendedName>
</protein>
<evidence type="ECO:0000256" key="1">
    <source>
        <dbReference type="SAM" id="MobiDB-lite"/>
    </source>
</evidence>
<dbReference type="GO" id="GO:0005737">
    <property type="term" value="C:cytoplasm"/>
    <property type="evidence" value="ECO:0007669"/>
    <property type="project" value="TreeGrafter"/>
</dbReference>
<evidence type="ECO:0000259" key="2">
    <source>
        <dbReference type="PROSITE" id="PS51043"/>
    </source>
</evidence>
<dbReference type="EMBL" id="QEAN01000200">
    <property type="protein sequence ID" value="TPX43412.1"/>
    <property type="molecule type" value="Genomic_DNA"/>
</dbReference>
<sequence length="939" mass="103391">MNHLIAAIHVPVSLAAEAPDPVARWFHATDQPKYDQRPHKMQHQPTSSTDKKQPTTWKEFSKKDSSALETVYKTLLTSRGSLSGPPRPVVDEATGNVRAVDAKVAVGEDRLFEVDVETMSHYPRYWYGAVYEVRRGTWFITPDGKSFVPCEQNLARQIEDGYKKFQMWKQPVEEPAPPSSTEATSSPKQKSAIAKPFSEQPKWNLFGAYMNNYVLYENATTAYLMTDSLVSRISRLMSIYDAKSKLVRGYDELENSNKKPGMNVVEKKKTGSLPGNGSNDGEKSGSNTTLSPAKAAVNAVANAASGNNKDTCQEPSSLLMGPSEKTKEEEARKMEEKIEKEDYVETDEPDREIHHLILAIHGIGQKLGERIESVSFVHDTNLMRRTFKESAKLFYSTSSCSDTKNKPTKSKVNVPEGGGIQILPVLWRQKIQFGGRIKAQRDALNVITGASSNLNRPVGGGQLIPTPSSTVGSPTPSDSNSSSHAIVSSPSNESLKSQHHGPSSQSKDSASILAKEEYDDDDDDEQETTLEDITLEGVPSIRMLISDVVLDVLLYMTTRYRQEMINSVTDELNRIYRLFKGRNPNFKGKVHLYGHSLGSVLAFDVMCNQPDVMLEADEDSEASSPDPTLSVARQRAYGPGVDLGDLGSLHQRCSIGSLLPPASTPPRPRKNRERLKNPVGGEIQYKKLEFQVDKLLTIGSPVGLFLLLKGDRLRPPVPGIHAGDDDIEGDYGVSRPACNSLYNIFHPHDPVAYRMEPLVDKRQSREKPAMIPYRKGGITGSLIGIHDLGSSLLGTLGNYLPTFSRSTPSASQPPKDVELETMSGVAAPQQHILSLDRIEAGGGEENMNKKAVPPRTDSPDPAAMHGSGDHSSNFYNLNPRGRIDFSLQEGIMESQYLSALSAHFGYYSDLDIASFLLSEFYTSPSAMVPRRHDGPAKRS</sequence>
<comment type="caution">
    <text evidence="3">The sequence shown here is derived from an EMBL/GenBank/DDBJ whole genome shotgun (WGS) entry which is preliminary data.</text>
</comment>
<dbReference type="Proteomes" id="UP000317494">
    <property type="component" value="Unassembled WGS sequence"/>
</dbReference>
<dbReference type="InterPro" id="IPR058055">
    <property type="entry name" value="PA-PLA1"/>
</dbReference>
<feature type="compositionally biased region" description="Polar residues" evidence="1">
    <location>
        <begin position="484"/>
        <end position="509"/>
    </location>
</feature>
<feature type="domain" description="DDHD" evidence="2">
    <location>
        <begin position="688"/>
        <end position="922"/>
    </location>
</feature>
<gene>
    <name evidence="3" type="ORF">SeMB42_g04724</name>
</gene>
<feature type="compositionally biased region" description="Polar residues" evidence="1">
    <location>
        <begin position="273"/>
        <end position="290"/>
    </location>
</feature>
<feature type="region of interest" description="Disordered" evidence="1">
    <location>
        <begin position="171"/>
        <end position="194"/>
    </location>
</feature>
<dbReference type="AlphaFoldDB" id="A0A507CW15"/>